<feature type="transmembrane region" description="Helical" evidence="10">
    <location>
        <begin position="116"/>
        <end position="135"/>
    </location>
</feature>
<comment type="subcellular location">
    <subcellularLocation>
        <location evidence="1">Membrane</location>
        <topology evidence="1">Multi-pass membrane protein</topology>
    </subcellularLocation>
</comment>
<dbReference type="InterPro" id="IPR046342">
    <property type="entry name" value="CBS_dom_sf"/>
</dbReference>
<dbReference type="Gene3D" id="1.10.3080.10">
    <property type="entry name" value="Clc chloride channel"/>
    <property type="match status" value="1"/>
</dbReference>
<dbReference type="RefSeq" id="WP_320235755.1">
    <property type="nucleotide sequence ID" value="NZ_JAVIJF010000020.1"/>
</dbReference>
<evidence type="ECO:0000256" key="4">
    <source>
        <dbReference type="ARBA" id="ARBA00022989"/>
    </source>
</evidence>
<dbReference type="InterPro" id="IPR001807">
    <property type="entry name" value="ClC"/>
</dbReference>
<feature type="transmembrane region" description="Helical" evidence="10">
    <location>
        <begin position="331"/>
        <end position="351"/>
    </location>
</feature>
<feature type="transmembrane region" description="Helical" evidence="10">
    <location>
        <begin position="288"/>
        <end position="310"/>
    </location>
</feature>
<dbReference type="Proteomes" id="UP001276840">
    <property type="component" value="Unassembled WGS sequence"/>
</dbReference>
<evidence type="ECO:0000256" key="7">
    <source>
        <dbReference type="ARBA" id="ARBA00023173"/>
    </source>
</evidence>
<gene>
    <name evidence="11" type="ORF">RFM68_25250</name>
</gene>
<dbReference type="PANTHER" id="PTHR43427">
    <property type="entry name" value="CHLORIDE CHANNEL PROTEIN CLC-E"/>
    <property type="match status" value="1"/>
</dbReference>
<keyword evidence="4 10" id="KW-1133">Transmembrane helix</keyword>
<evidence type="ECO:0000256" key="8">
    <source>
        <dbReference type="ARBA" id="ARBA00023214"/>
    </source>
</evidence>
<feature type="transmembrane region" description="Helical" evidence="10">
    <location>
        <begin position="62"/>
        <end position="84"/>
    </location>
</feature>
<accession>A0ABU4ZQX3</accession>
<dbReference type="EMBL" id="JAVIJF010000020">
    <property type="protein sequence ID" value="MDX8527809.1"/>
    <property type="molecule type" value="Genomic_DNA"/>
</dbReference>
<evidence type="ECO:0000313" key="12">
    <source>
        <dbReference type="Proteomes" id="UP001276840"/>
    </source>
</evidence>
<evidence type="ECO:0000256" key="6">
    <source>
        <dbReference type="ARBA" id="ARBA00023136"/>
    </source>
</evidence>
<dbReference type="SUPFAM" id="SSF81340">
    <property type="entry name" value="Clc chloride channel"/>
    <property type="match status" value="1"/>
</dbReference>
<reference evidence="11 12" key="1">
    <citation type="submission" date="2023-08" db="EMBL/GenBank/DDBJ databases">
        <title>Implementing the SeqCode for naming new Mesorhizobium species isolated from Vachellia karroo root nodules.</title>
        <authorList>
            <person name="Van Lill M."/>
        </authorList>
    </citation>
    <scope>NUCLEOTIDE SEQUENCE [LARGE SCALE GENOMIC DNA]</scope>
    <source>
        <strain evidence="11 12">MSK 1335</strain>
    </source>
</reference>
<dbReference type="Pfam" id="PF00654">
    <property type="entry name" value="Voltage_CLC"/>
    <property type="match status" value="1"/>
</dbReference>
<keyword evidence="8" id="KW-0868">Chloride</keyword>
<evidence type="ECO:0000256" key="5">
    <source>
        <dbReference type="ARBA" id="ARBA00023065"/>
    </source>
</evidence>
<evidence type="ECO:0000256" key="10">
    <source>
        <dbReference type="SAM" id="Phobius"/>
    </source>
</evidence>
<feature type="transmembrane region" description="Helical" evidence="10">
    <location>
        <begin position="245"/>
        <end position="268"/>
    </location>
</feature>
<dbReference type="Gene3D" id="3.10.580.10">
    <property type="entry name" value="CBS-domain"/>
    <property type="match status" value="1"/>
</dbReference>
<keyword evidence="6 10" id="KW-0472">Membrane</keyword>
<feature type="transmembrane region" description="Helical" evidence="10">
    <location>
        <begin position="91"/>
        <end position="110"/>
    </location>
</feature>
<keyword evidence="3 10" id="KW-0812">Transmembrane</keyword>
<dbReference type="PRINTS" id="PR00762">
    <property type="entry name" value="CLCHANNEL"/>
</dbReference>
<keyword evidence="7" id="KW-0869">Chloride channel</keyword>
<keyword evidence="2" id="KW-0813">Transport</keyword>
<keyword evidence="5" id="KW-0406">Ion transport</keyword>
<evidence type="ECO:0000256" key="3">
    <source>
        <dbReference type="ARBA" id="ARBA00022692"/>
    </source>
</evidence>
<proteinExistence type="predicted"/>
<feature type="transmembrane region" description="Helical" evidence="10">
    <location>
        <begin position="430"/>
        <end position="451"/>
    </location>
</feature>
<name>A0ABU4ZQX3_9HYPH</name>
<evidence type="ECO:0000313" key="11">
    <source>
        <dbReference type="EMBL" id="MDX8527809.1"/>
    </source>
</evidence>
<dbReference type="SUPFAM" id="SSF54631">
    <property type="entry name" value="CBS-domain pair"/>
    <property type="match status" value="1"/>
</dbReference>
<dbReference type="CDD" id="cd00400">
    <property type="entry name" value="Voltage_gated_ClC"/>
    <property type="match status" value="1"/>
</dbReference>
<organism evidence="11 12">
    <name type="scientific">Mesorhizobium montanum</name>
    <dbReference type="NCBI Taxonomy" id="3072323"/>
    <lineage>
        <taxon>Bacteria</taxon>
        <taxon>Pseudomonadati</taxon>
        <taxon>Pseudomonadota</taxon>
        <taxon>Alphaproteobacteria</taxon>
        <taxon>Hyphomicrobiales</taxon>
        <taxon>Phyllobacteriaceae</taxon>
        <taxon>Mesorhizobium</taxon>
    </lineage>
</organism>
<evidence type="ECO:0000256" key="2">
    <source>
        <dbReference type="ARBA" id="ARBA00022448"/>
    </source>
</evidence>
<dbReference type="InterPro" id="IPR050368">
    <property type="entry name" value="ClC-type_chloride_channel"/>
</dbReference>
<keyword evidence="9" id="KW-0407">Ion channel</keyword>
<feature type="transmembrane region" description="Helical" evidence="10">
    <location>
        <begin position="371"/>
        <end position="391"/>
    </location>
</feature>
<evidence type="ECO:0000256" key="9">
    <source>
        <dbReference type="ARBA" id="ARBA00023303"/>
    </source>
</evidence>
<sequence>MSCHDIFDCCPKGQRIWLAFVRCSPMARNDMPALNRSESPAVKLGDTSSIETLPVDEESHRLSLLALSLLALGLGIVTGLGAVVFRDLIGLLHNLFFNGTFVVAYDANIFTAPSRWGPFVILAPVVGAVIVTFLVSNFAPEAKGHGVPEVMDAIYYKEGKIRPIVALVKSLASAVAIGSGSSVGREGPIIQIGSALGSTLGQIISMPIGQRIAMVASGAGAGIAATFNTPIGGVMFAIELMMPEVSVNTFLPVAIATGTATFVGRWFFGQQPAFLVPPLQALPADANAIMLLVLYAALGGLMGVAAAGFIRGLHLAEDWFDKIPGRYTRHVIGMLALGVLMYVLFVTLGQYYVDGVGYATIESILTGHTSIVWLLVLLFICKVVATSVSLGGGSSGGIFSPSLFMGATLGGGFAALLQAIGVPVPVSIPAFAMVGMGAMVGGGTGAVMTAVTMTFEMTREYDIVMPMILAVATSVGVRRLLSRENIYTLKLVRRGRAIPKALHANMFLVRHAHEVMDADIMVLPTEQDFDDFLREHEEEGRLRHVVVTKGDQIYGVLRVNTGLRRGLEGARTGVTLGDIASRDFTVVGGDTVASDVIERIWRRNAFMAVVVSGRGIPRASDVVGVITREHVANSVAEGIRIYPR</sequence>
<dbReference type="InterPro" id="IPR014743">
    <property type="entry name" value="Cl-channel_core"/>
</dbReference>
<evidence type="ECO:0000256" key="1">
    <source>
        <dbReference type="ARBA" id="ARBA00004141"/>
    </source>
</evidence>
<protein>
    <submittedName>
        <fullName evidence="11">Chloride channel protein</fullName>
    </submittedName>
</protein>
<feature type="transmembrane region" description="Helical" evidence="10">
    <location>
        <begin position="403"/>
        <end position="424"/>
    </location>
</feature>
<comment type="caution">
    <text evidence="11">The sequence shown here is derived from an EMBL/GenBank/DDBJ whole genome shotgun (WGS) entry which is preliminary data.</text>
</comment>
<dbReference type="PANTHER" id="PTHR43427:SF6">
    <property type="entry name" value="CHLORIDE CHANNEL PROTEIN CLC-E"/>
    <property type="match status" value="1"/>
</dbReference>
<keyword evidence="12" id="KW-1185">Reference proteome</keyword>